<organism evidence="4 5">
    <name type="scientific">Leptidea sinapis</name>
    <dbReference type="NCBI Taxonomy" id="189913"/>
    <lineage>
        <taxon>Eukaryota</taxon>
        <taxon>Metazoa</taxon>
        <taxon>Ecdysozoa</taxon>
        <taxon>Arthropoda</taxon>
        <taxon>Hexapoda</taxon>
        <taxon>Insecta</taxon>
        <taxon>Pterygota</taxon>
        <taxon>Neoptera</taxon>
        <taxon>Endopterygota</taxon>
        <taxon>Lepidoptera</taxon>
        <taxon>Glossata</taxon>
        <taxon>Ditrysia</taxon>
        <taxon>Papilionoidea</taxon>
        <taxon>Pieridae</taxon>
        <taxon>Dismorphiinae</taxon>
        <taxon>Leptidea</taxon>
    </lineage>
</organism>
<proteinExistence type="predicted"/>
<dbReference type="SMART" id="SM00248">
    <property type="entry name" value="ANK"/>
    <property type="match status" value="5"/>
</dbReference>
<keyword evidence="2 3" id="KW-0040">ANK repeat</keyword>
<dbReference type="InterPro" id="IPR002110">
    <property type="entry name" value="Ankyrin_rpt"/>
</dbReference>
<gene>
    <name evidence="4" type="ORF">LSINAPIS_LOCUS956</name>
</gene>
<dbReference type="PROSITE" id="PS50088">
    <property type="entry name" value="ANK_REPEAT"/>
    <property type="match status" value="5"/>
</dbReference>
<dbReference type="AlphaFoldDB" id="A0A5E4PQL3"/>
<evidence type="ECO:0000313" key="4">
    <source>
        <dbReference type="EMBL" id="VVC87315.1"/>
    </source>
</evidence>
<feature type="repeat" description="ANK" evidence="3">
    <location>
        <begin position="101"/>
        <end position="133"/>
    </location>
</feature>
<evidence type="ECO:0000313" key="5">
    <source>
        <dbReference type="Proteomes" id="UP000324832"/>
    </source>
</evidence>
<reference evidence="4 5" key="1">
    <citation type="submission" date="2017-07" db="EMBL/GenBank/DDBJ databases">
        <authorList>
            <person name="Talla V."/>
            <person name="Backstrom N."/>
        </authorList>
    </citation>
    <scope>NUCLEOTIDE SEQUENCE [LARGE SCALE GENOMIC DNA]</scope>
</reference>
<feature type="repeat" description="ANK" evidence="3">
    <location>
        <begin position="134"/>
        <end position="156"/>
    </location>
</feature>
<evidence type="ECO:0000256" key="3">
    <source>
        <dbReference type="PROSITE-ProRule" id="PRU00023"/>
    </source>
</evidence>
<dbReference type="Proteomes" id="UP000324832">
    <property type="component" value="Unassembled WGS sequence"/>
</dbReference>
<feature type="repeat" description="ANK" evidence="3">
    <location>
        <begin position="168"/>
        <end position="200"/>
    </location>
</feature>
<dbReference type="GO" id="GO:0070531">
    <property type="term" value="C:BRCA1-A complex"/>
    <property type="evidence" value="ECO:0007669"/>
    <property type="project" value="TreeGrafter"/>
</dbReference>
<dbReference type="GO" id="GO:0031436">
    <property type="term" value="C:BRCA1-BARD1 complex"/>
    <property type="evidence" value="ECO:0007669"/>
    <property type="project" value="TreeGrafter"/>
</dbReference>
<dbReference type="GO" id="GO:0004842">
    <property type="term" value="F:ubiquitin-protein transferase activity"/>
    <property type="evidence" value="ECO:0007669"/>
    <property type="project" value="TreeGrafter"/>
</dbReference>
<evidence type="ECO:0000256" key="1">
    <source>
        <dbReference type="ARBA" id="ARBA00022737"/>
    </source>
</evidence>
<feature type="repeat" description="ANK" evidence="3">
    <location>
        <begin position="68"/>
        <end position="100"/>
    </location>
</feature>
<protein>
    <submittedName>
        <fullName evidence="4">Uncharacterized protein</fullName>
    </submittedName>
</protein>
<dbReference type="InterPro" id="IPR036770">
    <property type="entry name" value="Ankyrin_rpt-contain_sf"/>
</dbReference>
<dbReference type="EMBL" id="FZQP02000104">
    <property type="protein sequence ID" value="VVC87315.1"/>
    <property type="molecule type" value="Genomic_DNA"/>
</dbReference>
<keyword evidence="5" id="KW-1185">Reference proteome</keyword>
<feature type="repeat" description="ANK" evidence="3">
    <location>
        <begin position="35"/>
        <end position="67"/>
    </location>
</feature>
<accession>A0A5E4PQL3</accession>
<sequence length="222" mass="24312">MSIGSVFETAYKGDFNQVKVKVDEDLVLIRTPDTNGRLLIHWAALGGNASLVEFLVDNGSPVDPQDDTYSTPLVLAASAGRYEVVRYLLSKNADVNQKTTRRQTALHYACSKGHKDVVKLLINCDALVNEIDILGATPLHRAAAQGRTEIVEILLKTPQIKLNLCDSTGSTPLHLACEEDRKTVVTMLVEAGAVMDIKNKENKTPLDLCSTSLRTLILKLKE</sequence>
<dbReference type="PANTHER" id="PTHR24171">
    <property type="entry name" value="ANKYRIN REPEAT DOMAIN-CONTAINING PROTEIN 39-RELATED"/>
    <property type="match status" value="1"/>
</dbReference>
<dbReference type="PRINTS" id="PR01415">
    <property type="entry name" value="ANKYRIN"/>
</dbReference>
<dbReference type="Pfam" id="PF12796">
    <property type="entry name" value="Ank_2"/>
    <property type="match status" value="2"/>
</dbReference>
<keyword evidence="1" id="KW-0677">Repeat</keyword>
<dbReference type="Gene3D" id="1.25.40.20">
    <property type="entry name" value="Ankyrin repeat-containing domain"/>
    <property type="match status" value="1"/>
</dbReference>
<dbReference type="SUPFAM" id="SSF48403">
    <property type="entry name" value="Ankyrin repeat"/>
    <property type="match status" value="1"/>
</dbReference>
<dbReference type="GO" id="GO:0085020">
    <property type="term" value="P:protein K6-linked ubiquitination"/>
    <property type="evidence" value="ECO:0007669"/>
    <property type="project" value="TreeGrafter"/>
</dbReference>
<name>A0A5E4PQL3_9NEOP</name>
<evidence type="ECO:0000256" key="2">
    <source>
        <dbReference type="ARBA" id="ARBA00023043"/>
    </source>
</evidence>
<dbReference type="Pfam" id="PF13637">
    <property type="entry name" value="Ank_4"/>
    <property type="match status" value="1"/>
</dbReference>
<dbReference type="PROSITE" id="PS50297">
    <property type="entry name" value="ANK_REP_REGION"/>
    <property type="match status" value="5"/>
</dbReference>